<accession>A0A1B0BPZ6</accession>
<dbReference type="STRING" id="67801.A0A1B0BPZ6"/>
<feature type="chain" id="PRO_5008405069" description="CUB domain-containing protein" evidence="1">
    <location>
        <begin position="30"/>
        <end position="138"/>
    </location>
</feature>
<dbReference type="SUPFAM" id="SSF49854">
    <property type="entry name" value="Spermadhesin, CUB domain"/>
    <property type="match status" value="1"/>
</dbReference>
<keyword evidence="1" id="KW-0732">Signal</keyword>
<name>A0A1B0BPZ6_9MUSC</name>
<dbReference type="EMBL" id="JXJN01018267">
    <property type="status" value="NOT_ANNOTATED_CDS"/>
    <property type="molecule type" value="Genomic_DNA"/>
</dbReference>
<reference evidence="2" key="2">
    <citation type="submission" date="2020-05" db="UniProtKB">
        <authorList>
            <consortium name="EnsemblMetazoa"/>
        </authorList>
    </citation>
    <scope>IDENTIFICATION</scope>
    <source>
        <strain evidence="2">IAEA</strain>
    </source>
</reference>
<reference evidence="3" key="1">
    <citation type="submission" date="2015-01" db="EMBL/GenBank/DDBJ databases">
        <authorList>
            <person name="Aksoy S."/>
            <person name="Warren W."/>
            <person name="Wilson R.K."/>
        </authorList>
    </citation>
    <scope>NUCLEOTIDE SEQUENCE [LARGE SCALE GENOMIC DNA]</scope>
    <source>
        <strain evidence="3">IAEA</strain>
    </source>
</reference>
<keyword evidence="3" id="KW-1185">Reference proteome</keyword>
<dbReference type="EnsemblMetazoa" id="GPPI036918-RA">
    <property type="protein sequence ID" value="GPPI036918-PA"/>
    <property type="gene ID" value="GPPI036918"/>
</dbReference>
<dbReference type="AlphaFoldDB" id="A0A1B0BPZ6"/>
<dbReference type="VEuPathDB" id="VectorBase:GPPI036918"/>
<evidence type="ECO:0000313" key="2">
    <source>
        <dbReference type="EnsemblMetazoa" id="GPPI036918-PA"/>
    </source>
</evidence>
<evidence type="ECO:0008006" key="4">
    <source>
        <dbReference type="Google" id="ProtNLM"/>
    </source>
</evidence>
<dbReference type="Gene3D" id="2.60.120.290">
    <property type="entry name" value="Spermadhesin, CUB domain"/>
    <property type="match status" value="1"/>
</dbReference>
<dbReference type="InterPro" id="IPR035914">
    <property type="entry name" value="Sperma_CUB_dom_sf"/>
</dbReference>
<evidence type="ECO:0000313" key="3">
    <source>
        <dbReference type="Proteomes" id="UP000092460"/>
    </source>
</evidence>
<organism evidence="2 3">
    <name type="scientific">Glossina palpalis gambiensis</name>
    <dbReference type="NCBI Taxonomy" id="67801"/>
    <lineage>
        <taxon>Eukaryota</taxon>
        <taxon>Metazoa</taxon>
        <taxon>Ecdysozoa</taxon>
        <taxon>Arthropoda</taxon>
        <taxon>Hexapoda</taxon>
        <taxon>Insecta</taxon>
        <taxon>Pterygota</taxon>
        <taxon>Neoptera</taxon>
        <taxon>Endopterygota</taxon>
        <taxon>Diptera</taxon>
        <taxon>Brachycera</taxon>
        <taxon>Muscomorpha</taxon>
        <taxon>Hippoboscoidea</taxon>
        <taxon>Glossinidae</taxon>
        <taxon>Glossina</taxon>
    </lineage>
</organism>
<dbReference type="EMBL" id="JXJN01018268">
    <property type="status" value="NOT_ANNOTATED_CDS"/>
    <property type="molecule type" value="Genomic_DNA"/>
</dbReference>
<sequence>MLPKLLNASKINVLSLLWLVGHLLSLANADRFGDCDYFQAIERPSSFILTSPNFPQLYPPQSSCRYQLEALDYEISANCTLHIDQSQGGCSTGYFFYERLCGSGSFEGRSRSGLVALGYVSDGTRGRFQCQLHAAPQD</sequence>
<dbReference type="Proteomes" id="UP000092460">
    <property type="component" value="Unassembled WGS sequence"/>
</dbReference>
<protein>
    <recommendedName>
        <fullName evidence="4">CUB domain-containing protein</fullName>
    </recommendedName>
</protein>
<proteinExistence type="predicted"/>
<evidence type="ECO:0000256" key="1">
    <source>
        <dbReference type="SAM" id="SignalP"/>
    </source>
</evidence>
<feature type="signal peptide" evidence="1">
    <location>
        <begin position="1"/>
        <end position="29"/>
    </location>
</feature>